<evidence type="ECO:0000313" key="3">
    <source>
        <dbReference type="Proteomes" id="UP000294355"/>
    </source>
</evidence>
<keyword evidence="2" id="KW-0472">Membrane</keyword>
<evidence type="ECO:0000256" key="1">
    <source>
        <dbReference type="SAM" id="SignalP"/>
    </source>
</evidence>
<protein>
    <submittedName>
        <fullName evidence="2">Nickel uptake substrate-specific transmembrane region</fullName>
    </submittedName>
</protein>
<reference evidence="2 3" key="1">
    <citation type="submission" date="2018-08" db="EMBL/GenBank/DDBJ databases">
        <authorList>
            <person name="Gonzaga-Molto A."/>
        </authorList>
    </citation>
    <scope>NUCLEOTIDE SEQUENCE [LARGE SCALE GENOMIC DNA]</scope>
    <source>
        <strain evidence="2">Acinetobacter calcoaceticus str. 2117</strain>
    </source>
</reference>
<accession>A0A446ZI32</accession>
<dbReference type="Pfam" id="PF10670">
    <property type="entry name" value="DUF4198"/>
    <property type="match status" value="1"/>
</dbReference>
<organism evidence="2 3">
    <name type="scientific">Acinetobacter calcoaceticus</name>
    <dbReference type="NCBI Taxonomy" id="471"/>
    <lineage>
        <taxon>Bacteria</taxon>
        <taxon>Pseudomonadati</taxon>
        <taxon>Pseudomonadota</taxon>
        <taxon>Gammaproteobacteria</taxon>
        <taxon>Moraxellales</taxon>
        <taxon>Moraxellaceae</taxon>
        <taxon>Acinetobacter</taxon>
        <taxon>Acinetobacter calcoaceticus/baumannii complex</taxon>
    </lineage>
</organism>
<dbReference type="Proteomes" id="UP000294355">
    <property type="component" value="Chromosome"/>
</dbReference>
<dbReference type="EMBL" id="LS999521">
    <property type="protein sequence ID" value="VAX44139.1"/>
    <property type="molecule type" value="Genomic_DNA"/>
</dbReference>
<keyword evidence="2" id="KW-0812">Transmembrane</keyword>
<evidence type="ECO:0000313" key="2">
    <source>
        <dbReference type="EMBL" id="VAX44139.1"/>
    </source>
</evidence>
<proteinExistence type="predicted"/>
<keyword evidence="1" id="KW-0732">Signal</keyword>
<name>A0A446ZI32_ACICA</name>
<feature type="chain" id="PRO_5019048864" evidence="1">
    <location>
        <begin position="19"/>
        <end position="265"/>
    </location>
</feature>
<feature type="signal peptide" evidence="1">
    <location>
        <begin position="1"/>
        <end position="18"/>
    </location>
</feature>
<dbReference type="RefSeq" id="WP_197730997.1">
    <property type="nucleotide sequence ID" value="NZ_LS999521.1"/>
</dbReference>
<gene>
    <name evidence="2" type="ORF">AC2117_01318</name>
</gene>
<sequence precursor="true">MNKFLILSLAFACSYSFAHEPYVAPLAYKTEQTQVPVIAGYAEEALNSEYALKDANLTVITPKNELKTVKPEALHKSVTVFDVDLPDEGTYILQTQASYPLSYVYDQKTWHLFFDMPADKAPPKAEREYLIPADLKTKTIKTEQVTREWTLQSYLSKGKVSDIQLPNTPIKVNFSVHPNLIKAAQSIKLSVTEKGQPLAYAEVNLREKGTTDKQAQPFKADNKGQVELKFPKAGEYLLEVTTPVDLKLKPKNQNYTIVSLNVLAQ</sequence>
<dbReference type="InterPro" id="IPR019613">
    <property type="entry name" value="DUF4198"/>
</dbReference>
<dbReference type="AlphaFoldDB" id="A0A446ZI32"/>